<dbReference type="EMBL" id="JAPWTK010000158">
    <property type="protein sequence ID" value="KAJ8947594.1"/>
    <property type="molecule type" value="Genomic_DNA"/>
</dbReference>
<gene>
    <name evidence="1" type="ORF">NQ318_010106</name>
</gene>
<dbReference type="PANTHER" id="PTHR47326:SF1">
    <property type="entry name" value="HTH PSQ-TYPE DOMAIN-CONTAINING PROTEIN"/>
    <property type="match status" value="1"/>
</dbReference>
<organism evidence="1 2">
    <name type="scientific">Aromia moschata</name>
    <dbReference type="NCBI Taxonomy" id="1265417"/>
    <lineage>
        <taxon>Eukaryota</taxon>
        <taxon>Metazoa</taxon>
        <taxon>Ecdysozoa</taxon>
        <taxon>Arthropoda</taxon>
        <taxon>Hexapoda</taxon>
        <taxon>Insecta</taxon>
        <taxon>Pterygota</taxon>
        <taxon>Neoptera</taxon>
        <taxon>Endopterygota</taxon>
        <taxon>Coleoptera</taxon>
        <taxon>Polyphaga</taxon>
        <taxon>Cucujiformia</taxon>
        <taxon>Chrysomeloidea</taxon>
        <taxon>Cerambycidae</taxon>
        <taxon>Cerambycinae</taxon>
        <taxon>Callichromatini</taxon>
        <taxon>Aromia</taxon>
    </lineage>
</organism>
<dbReference type="Proteomes" id="UP001162162">
    <property type="component" value="Unassembled WGS sequence"/>
</dbReference>
<name>A0AAV8Y7W2_9CUCU</name>
<dbReference type="PANTHER" id="PTHR47326">
    <property type="entry name" value="TRANSPOSABLE ELEMENT TC3 TRANSPOSASE-LIKE PROTEIN"/>
    <property type="match status" value="1"/>
</dbReference>
<dbReference type="AlphaFoldDB" id="A0AAV8Y7W2"/>
<reference evidence="1" key="1">
    <citation type="journal article" date="2023" name="Insect Mol. Biol.">
        <title>Genome sequencing provides insights into the evolution of gene families encoding plant cell wall-degrading enzymes in longhorned beetles.</title>
        <authorList>
            <person name="Shin N.R."/>
            <person name="Okamura Y."/>
            <person name="Kirsch R."/>
            <person name="Pauchet Y."/>
        </authorList>
    </citation>
    <scope>NUCLEOTIDE SEQUENCE</scope>
    <source>
        <strain evidence="1">AMC_N1</strain>
    </source>
</reference>
<comment type="caution">
    <text evidence="1">The sequence shown here is derived from an EMBL/GenBank/DDBJ whole genome shotgun (WGS) entry which is preliminary data.</text>
</comment>
<keyword evidence="2" id="KW-1185">Reference proteome</keyword>
<sequence length="61" mass="6806">RISSLDEGTTQQNHEKVNVWAGIIEENIIGPFFIDDNLNGENYLALLQNNVVPTMANFSSI</sequence>
<accession>A0AAV8Y7W2</accession>
<dbReference type="Gene3D" id="3.30.420.10">
    <property type="entry name" value="Ribonuclease H-like superfamily/Ribonuclease H"/>
    <property type="match status" value="1"/>
</dbReference>
<evidence type="ECO:0000313" key="2">
    <source>
        <dbReference type="Proteomes" id="UP001162162"/>
    </source>
</evidence>
<dbReference type="GO" id="GO:0003676">
    <property type="term" value="F:nucleic acid binding"/>
    <property type="evidence" value="ECO:0007669"/>
    <property type="project" value="InterPro"/>
</dbReference>
<feature type="non-terminal residue" evidence="1">
    <location>
        <position position="1"/>
    </location>
</feature>
<dbReference type="InterPro" id="IPR036397">
    <property type="entry name" value="RNaseH_sf"/>
</dbReference>
<protein>
    <submittedName>
        <fullName evidence="1">Uncharacterized protein</fullName>
    </submittedName>
</protein>
<evidence type="ECO:0000313" key="1">
    <source>
        <dbReference type="EMBL" id="KAJ8947594.1"/>
    </source>
</evidence>
<proteinExistence type="predicted"/>